<comment type="caution">
    <text evidence="2">The sequence shown here is derived from an EMBL/GenBank/DDBJ whole genome shotgun (WGS) entry which is preliminary data.</text>
</comment>
<evidence type="ECO:0000313" key="3">
    <source>
        <dbReference type="Proteomes" id="UP000294547"/>
    </source>
</evidence>
<dbReference type="SUPFAM" id="SSF46955">
    <property type="entry name" value="Putative DNA-binding domain"/>
    <property type="match status" value="1"/>
</dbReference>
<dbReference type="Pfam" id="PF12728">
    <property type="entry name" value="HTH_17"/>
    <property type="match status" value="1"/>
</dbReference>
<evidence type="ECO:0000313" key="2">
    <source>
        <dbReference type="EMBL" id="TDP85588.1"/>
    </source>
</evidence>
<name>A0A4V3CWA0_9HYPH</name>
<dbReference type="EMBL" id="SNXY01000007">
    <property type="protein sequence ID" value="TDP85588.1"/>
    <property type="molecule type" value="Genomic_DNA"/>
</dbReference>
<dbReference type="InterPro" id="IPR036388">
    <property type="entry name" value="WH-like_DNA-bd_sf"/>
</dbReference>
<gene>
    <name evidence="2" type="ORF">EDD54_2443</name>
</gene>
<dbReference type="Proteomes" id="UP000294547">
    <property type="component" value="Unassembled WGS sequence"/>
</dbReference>
<organism evidence="2 3">
    <name type="scientific">Oharaeibacter diazotrophicus</name>
    <dbReference type="NCBI Taxonomy" id="1920512"/>
    <lineage>
        <taxon>Bacteria</taxon>
        <taxon>Pseudomonadati</taxon>
        <taxon>Pseudomonadota</taxon>
        <taxon>Alphaproteobacteria</taxon>
        <taxon>Hyphomicrobiales</taxon>
        <taxon>Pleomorphomonadaceae</taxon>
        <taxon>Oharaeibacter</taxon>
    </lineage>
</organism>
<dbReference type="InterPro" id="IPR009061">
    <property type="entry name" value="DNA-bd_dom_put_sf"/>
</dbReference>
<dbReference type="AlphaFoldDB" id="A0A4V3CWA0"/>
<feature type="domain" description="Helix-turn-helix" evidence="1">
    <location>
        <begin position="9"/>
        <end position="57"/>
    </location>
</feature>
<dbReference type="InterPro" id="IPR041657">
    <property type="entry name" value="HTH_17"/>
</dbReference>
<evidence type="ECO:0000259" key="1">
    <source>
        <dbReference type="Pfam" id="PF12728"/>
    </source>
</evidence>
<sequence>MTSELRTRKQIAHEAGVSVATVSRWVRRGILPAAKPGGATSPLRVERADLAALMRNKKG</sequence>
<dbReference type="Gene3D" id="1.10.10.10">
    <property type="entry name" value="Winged helix-like DNA-binding domain superfamily/Winged helix DNA-binding domain"/>
    <property type="match status" value="1"/>
</dbReference>
<accession>A0A4V3CWA0</accession>
<protein>
    <submittedName>
        <fullName evidence="2">Helix-turn-helix protein</fullName>
    </submittedName>
</protein>
<reference evidence="2 3" key="1">
    <citation type="submission" date="2019-03" db="EMBL/GenBank/DDBJ databases">
        <title>Genomic Encyclopedia of Type Strains, Phase IV (KMG-IV): sequencing the most valuable type-strain genomes for metagenomic binning, comparative biology and taxonomic classification.</title>
        <authorList>
            <person name="Goeker M."/>
        </authorList>
    </citation>
    <scope>NUCLEOTIDE SEQUENCE [LARGE SCALE GENOMIC DNA]</scope>
    <source>
        <strain evidence="2 3">DSM 102969</strain>
    </source>
</reference>
<proteinExistence type="predicted"/>
<keyword evidence="3" id="KW-1185">Reference proteome</keyword>
<dbReference type="RefSeq" id="WP_165644331.1">
    <property type="nucleotide sequence ID" value="NZ_BSPM01000004.1"/>
</dbReference>